<dbReference type="EMBL" id="JAEMHK010000005">
    <property type="protein sequence ID" value="MBJ6800211.1"/>
    <property type="molecule type" value="Genomic_DNA"/>
</dbReference>
<accession>A0ABS0YQL7</accession>
<organism evidence="1 2">
    <name type="scientific">Geomonas propionica</name>
    <dbReference type="NCBI Taxonomy" id="2798582"/>
    <lineage>
        <taxon>Bacteria</taxon>
        <taxon>Pseudomonadati</taxon>
        <taxon>Thermodesulfobacteriota</taxon>
        <taxon>Desulfuromonadia</taxon>
        <taxon>Geobacterales</taxon>
        <taxon>Geobacteraceae</taxon>
        <taxon>Geomonas</taxon>
    </lineage>
</organism>
<gene>
    <name evidence="1" type="ORF">JFN90_08690</name>
</gene>
<reference evidence="1 2" key="1">
    <citation type="submission" date="2020-12" db="EMBL/GenBank/DDBJ databases">
        <title>Geomonas sp. Red259, isolated from paddy soil.</title>
        <authorList>
            <person name="Xu Z."/>
            <person name="Zhang Z."/>
            <person name="Masuda Y."/>
            <person name="Itoh H."/>
            <person name="Senoo K."/>
        </authorList>
    </citation>
    <scope>NUCLEOTIDE SEQUENCE [LARGE SCALE GENOMIC DNA]</scope>
    <source>
        <strain evidence="1 2">Red259</strain>
    </source>
</reference>
<dbReference type="RefSeq" id="WP_199394722.1">
    <property type="nucleotide sequence ID" value="NZ_JAEMHK010000005.1"/>
</dbReference>
<comment type="caution">
    <text evidence="1">The sequence shown here is derived from an EMBL/GenBank/DDBJ whole genome shotgun (WGS) entry which is preliminary data.</text>
</comment>
<proteinExistence type="predicted"/>
<evidence type="ECO:0000313" key="2">
    <source>
        <dbReference type="Proteomes" id="UP000641025"/>
    </source>
</evidence>
<evidence type="ECO:0000313" key="1">
    <source>
        <dbReference type="EMBL" id="MBJ6800211.1"/>
    </source>
</evidence>
<name>A0ABS0YQL7_9BACT</name>
<protein>
    <submittedName>
        <fullName evidence="1">Uncharacterized protein</fullName>
    </submittedName>
</protein>
<sequence length="198" mass="22839">MHMVFNADEWIKLHTSYCHRLSSWLSPNACDANRIHSDSHSGDLRCSGCNGLHDQEPTPGLPLSCSLALVIEEVLHGDDAMHQVERGEEVQPVSHMDPSGLNDDELDEFLADVFMNEESEVREETRPPVYLEDPPERRARRAILTGRCPRCDGYMTNDRERQFDERDEDVYRCFNCGWRTSPRYNDNRALKARGFEVK</sequence>
<dbReference type="Proteomes" id="UP000641025">
    <property type="component" value="Unassembled WGS sequence"/>
</dbReference>
<keyword evidence="2" id="KW-1185">Reference proteome</keyword>